<dbReference type="Proteomes" id="UP000001661">
    <property type="component" value="Chromosome"/>
</dbReference>
<evidence type="ECO:0000259" key="1">
    <source>
        <dbReference type="Pfam" id="PF02441"/>
    </source>
</evidence>
<gene>
    <name evidence="2" type="ordered locus">Acear_1578</name>
</gene>
<dbReference type="eggNOG" id="COG0452">
    <property type="taxonomic scope" value="Bacteria"/>
</dbReference>
<dbReference type="NCBIfam" id="TIGR02852">
    <property type="entry name" value="spore_dpaB"/>
    <property type="match status" value="1"/>
</dbReference>
<dbReference type="SUPFAM" id="SSF52507">
    <property type="entry name" value="Homo-oligomeric flavin-containing Cys decarboxylases, HFCD"/>
    <property type="match status" value="1"/>
</dbReference>
<evidence type="ECO:0000313" key="2">
    <source>
        <dbReference type="EMBL" id="ADL13084.1"/>
    </source>
</evidence>
<dbReference type="InterPro" id="IPR003382">
    <property type="entry name" value="Flavoprotein"/>
</dbReference>
<proteinExistence type="predicted"/>
<dbReference type="NCBIfam" id="NF006161">
    <property type="entry name" value="PRK08305.1"/>
    <property type="match status" value="1"/>
</dbReference>
<dbReference type="STRING" id="574087.Acear_1578"/>
<dbReference type="Pfam" id="PF02441">
    <property type="entry name" value="Flavoprotein"/>
    <property type="match status" value="1"/>
</dbReference>
<dbReference type="Gene3D" id="3.40.50.1950">
    <property type="entry name" value="Flavin prenyltransferase-like"/>
    <property type="match status" value="1"/>
</dbReference>
<protein>
    <submittedName>
        <fullName evidence="2">Dipicolinic acid synthetase, B subunit</fullName>
    </submittedName>
</protein>
<keyword evidence="3" id="KW-1185">Reference proteome</keyword>
<sequence>MELDGKRIGFAVTGSHCTFDQVLPQLKRIVEAGGVVTPILSKSVQNMDTKFGTAEEWKTKITEITDQEPKTTIVEAEPIGPDKLLDILIVAPCTGNTLAKIANAITDTPVLMAVKSHLRNNRPVVLALASNDGLGNNAHNLGKLLNTKNIYFVPFGQDNPQRKINSLVARMDLIPDTLEYALEERQIQPVLIEYKGI</sequence>
<organism evidence="2 3">
    <name type="scientific">Acetohalobium arabaticum (strain ATCC 49924 / DSM 5501 / Z-7288)</name>
    <dbReference type="NCBI Taxonomy" id="574087"/>
    <lineage>
        <taxon>Bacteria</taxon>
        <taxon>Bacillati</taxon>
        <taxon>Bacillota</taxon>
        <taxon>Clostridia</taxon>
        <taxon>Halanaerobiales</taxon>
        <taxon>Halobacteroidaceae</taxon>
        <taxon>Acetohalobium</taxon>
    </lineage>
</organism>
<feature type="domain" description="Flavoprotein" evidence="1">
    <location>
        <begin position="6"/>
        <end position="172"/>
    </location>
</feature>
<dbReference type="RefSeq" id="WP_013278529.1">
    <property type="nucleotide sequence ID" value="NC_014378.1"/>
</dbReference>
<dbReference type="EMBL" id="CP002105">
    <property type="protein sequence ID" value="ADL13084.1"/>
    <property type="molecule type" value="Genomic_DNA"/>
</dbReference>
<dbReference type="PIRSF" id="PIRSF001390">
    <property type="entry name" value="Dipicolinate_synth_subunit_B"/>
    <property type="match status" value="1"/>
</dbReference>
<dbReference type="InterPro" id="IPR036551">
    <property type="entry name" value="Flavin_trans-like"/>
</dbReference>
<evidence type="ECO:0000313" key="3">
    <source>
        <dbReference type="Proteomes" id="UP000001661"/>
    </source>
</evidence>
<dbReference type="AlphaFoldDB" id="D9QRE3"/>
<accession>D9QRE3</accession>
<reference evidence="2 3" key="1">
    <citation type="journal article" date="2010" name="Stand. Genomic Sci.">
        <title>Complete genome sequence of Acetohalobium arabaticum type strain (Z-7288).</title>
        <authorList>
            <person name="Sikorski J."/>
            <person name="Lapidus A."/>
            <person name="Chertkov O."/>
            <person name="Lucas S."/>
            <person name="Copeland A."/>
            <person name="Glavina Del Rio T."/>
            <person name="Nolan M."/>
            <person name="Tice H."/>
            <person name="Cheng J.F."/>
            <person name="Han C."/>
            <person name="Brambilla E."/>
            <person name="Pitluck S."/>
            <person name="Liolios K."/>
            <person name="Ivanova N."/>
            <person name="Mavromatis K."/>
            <person name="Mikhailova N."/>
            <person name="Pati A."/>
            <person name="Bruce D."/>
            <person name="Detter C."/>
            <person name="Tapia R."/>
            <person name="Goodwin L."/>
            <person name="Chen A."/>
            <person name="Palaniappan K."/>
            <person name="Land M."/>
            <person name="Hauser L."/>
            <person name="Chang Y.J."/>
            <person name="Jeffries C.D."/>
            <person name="Rohde M."/>
            <person name="Goker M."/>
            <person name="Spring S."/>
            <person name="Woyke T."/>
            <person name="Bristow J."/>
            <person name="Eisen J.A."/>
            <person name="Markowitz V."/>
            <person name="Hugenholtz P."/>
            <person name="Kyrpides N.C."/>
            <person name="Klenk H.P."/>
        </authorList>
    </citation>
    <scope>NUCLEOTIDE SEQUENCE [LARGE SCALE GENOMIC DNA]</scope>
    <source>
        <strain evidence="3">ATCC 49924 / DSM 5501 / Z-7288</strain>
    </source>
</reference>
<dbReference type="OrthoDB" id="9792688at2"/>
<dbReference type="InterPro" id="IPR014214">
    <property type="entry name" value="Dipicolinic_acid_synth_B"/>
</dbReference>
<dbReference type="HOGENOM" id="CLU_118958_0_0_9"/>
<dbReference type="GO" id="GO:0003824">
    <property type="term" value="F:catalytic activity"/>
    <property type="evidence" value="ECO:0007669"/>
    <property type="project" value="InterPro"/>
</dbReference>
<name>D9QRE3_ACEAZ</name>
<dbReference type="KEGG" id="aar:Acear_1578"/>